<sequence>MPTIYNGNNIKEALLPHNDVMKLPLNTDVQVYFNEWEECLKRIQELCGKKWLRRSLYRGDTRNATVLFRKVFCCHRSGVQGAPIPTIRPNQKASKKVGCQGVLQVTQYRDREDLAIVRLTMDHTNHVVGSRSELRTLPPRSDVAQSAGYGDVYNELMSLARDFQSPDQVVQMSRAVSFCLDSTHGISRNSHEVLYTLVIKHPGTGAGFPTAYMITNDQSVGPLNQWLAHLRTTSSFGPLSITIDCRIPEVNAIKRQFPSAIIHYCAFHVIQAWKRQLKAKVRLDASFTSSELGRFREYILSQLKALLFEPDLDSLHQQLADFVNEHNGSHCDEFIDYFVDLVAINSGRMGPMERENAIRRAKTRAVTFRMGEMITNPENDHRNDVDPVGVWKVESFVTAGHQYDVRVDQNRSISPSKSLRNPNF</sequence>
<evidence type="ECO:0008006" key="3">
    <source>
        <dbReference type="Google" id="ProtNLM"/>
    </source>
</evidence>
<name>A0A168M263_ABSGL</name>
<dbReference type="InterPro" id="IPR052579">
    <property type="entry name" value="Zinc_finger_SWIM"/>
</dbReference>
<dbReference type="AlphaFoldDB" id="A0A168M263"/>
<proteinExistence type="predicted"/>
<dbReference type="PANTHER" id="PTHR31569">
    <property type="entry name" value="SWIM-TYPE DOMAIN-CONTAINING PROTEIN"/>
    <property type="match status" value="1"/>
</dbReference>
<dbReference type="OMA" id="IDCRIPE"/>
<dbReference type="STRING" id="4829.A0A168M263"/>
<evidence type="ECO:0000313" key="1">
    <source>
        <dbReference type="EMBL" id="SAL97838.1"/>
    </source>
</evidence>
<dbReference type="Proteomes" id="UP000078561">
    <property type="component" value="Unassembled WGS sequence"/>
</dbReference>
<gene>
    <name evidence="1" type="primary">ABSGL_03357.1 scaffold 4465</name>
</gene>
<accession>A0A168M263</accession>
<dbReference type="InParanoid" id="A0A168M263"/>
<dbReference type="PANTHER" id="PTHR31569:SF4">
    <property type="entry name" value="SWIM-TYPE DOMAIN-CONTAINING PROTEIN"/>
    <property type="match status" value="1"/>
</dbReference>
<evidence type="ECO:0000313" key="2">
    <source>
        <dbReference type="Proteomes" id="UP000078561"/>
    </source>
</evidence>
<keyword evidence="2" id="KW-1185">Reference proteome</keyword>
<organism evidence="1">
    <name type="scientific">Absidia glauca</name>
    <name type="common">Pin mould</name>
    <dbReference type="NCBI Taxonomy" id="4829"/>
    <lineage>
        <taxon>Eukaryota</taxon>
        <taxon>Fungi</taxon>
        <taxon>Fungi incertae sedis</taxon>
        <taxon>Mucoromycota</taxon>
        <taxon>Mucoromycotina</taxon>
        <taxon>Mucoromycetes</taxon>
        <taxon>Mucorales</taxon>
        <taxon>Cunninghamellaceae</taxon>
        <taxon>Absidia</taxon>
    </lineage>
</organism>
<protein>
    <recommendedName>
        <fullName evidence="3">MULE transposase domain-containing protein</fullName>
    </recommendedName>
</protein>
<reference evidence="1" key="1">
    <citation type="submission" date="2016-04" db="EMBL/GenBank/DDBJ databases">
        <authorList>
            <person name="Evans L.H."/>
            <person name="Alamgir A."/>
            <person name="Owens N."/>
            <person name="Weber N.D."/>
            <person name="Virtaneva K."/>
            <person name="Barbian K."/>
            <person name="Babar A."/>
            <person name="Rosenke K."/>
        </authorList>
    </citation>
    <scope>NUCLEOTIDE SEQUENCE [LARGE SCALE GENOMIC DNA]</scope>
    <source>
        <strain evidence="1">CBS 101.48</strain>
    </source>
</reference>
<dbReference type="EMBL" id="LT551975">
    <property type="protein sequence ID" value="SAL97838.1"/>
    <property type="molecule type" value="Genomic_DNA"/>
</dbReference>
<dbReference type="OrthoDB" id="2224309at2759"/>